<gene>
    <name evidence="1" type="ORF">TSG867_LOCUS3310</name>
</gene>
<dbReference type="Proteomes" id="UP000663862">
    <property type="component" value="Unassembled WGS sequence"/>
</dbReference>
<name>A0A820F2E0_9BILA</name>
<dbReference type="PANTHER" id="PTHR37015">
    <property type="entry name" value="REVERSE TRANSCRIPTASE DOMAIN-CONTAINING PROTEIN"/>
    <property type="match status" value="1"/>
</dbReference>
<organism evidence="1 2">
    <name type="scientific">Rotaria socialis</name>
    <dbReference type="NCBI Taxonomy" id="392032"/>
    <lineage>
        <taxon>Eukaryota</taxon>
        <taxon>Metazoa</taxon>
        <taxon>Spiralia</taxon>
        <taxon>Gnathifera</taxon>
        <taxon>Rotifera</taxon>
        <taxon>Eurotatoria</taxon>
        <taxon>Bdelloidea</taxon>
        <taxon>Philodinida</taxon>
        <taxon>Philodinidae</taxon>
        <taxon>Rotaria</taxon>
    </lineage>
</organism>
<sequence>MSQRYLMQWHEFWTALLPDEPSSDSDSNSFNYANTDKLDLESKLFYLINTEVQLSQILKPNTPFTVVTGDPEWFGSSVPHEIIRVFLKLCDMPEVWCKVFDRFLKQPVYYKSNENIQKYGSIQIHPSVVASQVEISSTSLSLPDNDIRCGPLTLKSPGRFTIDKRMNQTIP</sequence>
<reference evidence="1" key="1">
    <citation type="submission" date="2021-02" db="EMBL/GenBank/DDBJ databases">
        <authorList>
            <person name="Nowell W R."/>
        </authorList>
    </citation>
    <scope>NUCLEOTIDE SEQUENCE</scope>
</reference>
<proteinExistence type="predicted"/>
<dbReference type="AlphaFoldDB" id="A0A820F2E0"/>
<dbReference type="EMBL" id="CAJOBQ010000098">
    <property type="protein sequence ID" value="CAF4254755.1"/>
    <property type="molecule type" value="Genomic_DNA"/>
</dbReference>
<comment type="caution">
    <text evidence="1">The sequence shown here is derived from an EMBL/GenBank/DDBJ whole genome shotgun (WGS) entry which is preliminary data.</text>
</comment>
<evidence type="ECO:0000313" key="1">
    <source>
        <dbReference type="EMBL" id="CAF4254755.1"/>
    </source>
</evidence>
<dbReference type="PANTHER" id="PTHR37015:SF2">
    <property type="entry name" value="REVERSE TRANSCRIPTASE DOMAIN-CONTAINING PROTEIN"/>
    <property type="match status" value="1"/>
</dbReference>
<accession>A0A820F2E0</accession>
<evidence type="ECO:0000313" key="2">
    <source>
        <dbReference type="Proteomes" id="UP000663862"/>
    </source>
</evidence>
<protein>
    <submittedName>
        <fullName evidence="1">Uncharacterized protein</fullName>
    </submittedName>
</protein>